<feature type="compositionally biased region" description="Polar residues" evidence="1">
    <location>
        <begin position="43"/>
        <end position="66"/>
    </location>
</feature>
<feature type="region of interest" description="Disordered" evidence="1">
    <location>
        <begin position="1"/>
        <end position="86"/>
    </location>
</feature>
<dbReference type="Proteomes" id="UP000688947">
    <property type="component" value="Unassembled WGS sequence"/>
</dbReference>
<protein>
    <submittedName>
        <fullName evidence="2">Uncharacterized protein</fullName>
    </submittedName>
</protein>
<accession>A0A8T1UH07</accession>
<dbReference type="AlphaFoldDB" id="A0A8T1UH07"/>
<sequence length="86" mass="9527">MSATSEHSSAFAGYAGKSADSSSNRIHELQVAQDHASRRRDPSPSSCWGSPRNSRFTDLQPTSSVPRPSRFRDTCSGRRHDSCRPY</sequence>
<gene>
    <name evidence="2" type="ORF">JG687_00007306</name>
</gene>
<organism evidence="2 3">
    <name type="scientific">Phytophthora cactorum</name>
    <dbReference type="NCBI Taxonomy" id="29920"/>
    <lineage>
        <taxon>Eukaryota</taxon>
        <taxon>Sar</taxon>
        <taxon>Stramenopiles</taxon>
        <taxon>Oomycota</taxon>
        <taxon>Peronosporomycetes</taxon>
        <taxon>Peronosporales</taxon>
        <taxon>Peronosporaceae</taxon>
        <taxon>Phytophthora</taxon>
    </lineage>
</organism>
<evidence type="ECO:0000256" key="1">
    <source>
        <dbReference type="SAM" id="MobiDB-lite"/>
    </source>
</evidence>
<comment type="caution">
    <text evidence="2">The sequence shown here is derived from an EMBL/GenBank/DDBJ whole genome shotgun (WGS) entry which is preliminary data.</text>
</comment>
<evidence type="ECO:0000313" key="3">
    <source>
        <dbReference type="Proteomes" id="UP000688947"/>
    </source>
</evidence>
<evidence type="ECO:0000313" key="2">
    <source>
        <dbReference type="EMBL" id="KAG6962180.1"/>
    </source>
</evidence>
<proteinExistence type="predicted"/>
<dbReference type="EMBL" id="JAENGZ010000318">
    <property type="protein sequence ID" value="KAG6962180.1"/>
    <property type="molecule type" value="Genomic_DNA"/>
</dbReference>
<name>A0A8T1UH07_9STRA</name>
<feature type="compositionally biased region" description="Basic and acidic residues" evidence="1">
    <location>
        <begin position="70"/>
        <end position="86"/>
    </location>
</feature>
<reference evidence="2" key="1">
    <citation type="submission" date="2021-01" db="EMBL/GenBank/DDBJ databases">
        <title>Phytophthora aleatoria, a newly-described species from Pinus radiata is distinct from Phytophthora cactorum isolates based on comparative genomics.</title>
        <authorList>
            <person name="Mcdougal R."/>
            <person name="Panda P."/>
            <person name="Williams N."/>
            <person name="Studholme D.J."/>
        </authorList>
    </citation>
    <scope>NUCLEOTIDE SEQUENCE</scope>
    <source>
        <strain evidence="2">NZFS 3830</strain>
    </source>
</reference>